<evidence type="ECO:0000313" key="3">
    <source>
        <dbReference type="Proteomes" id="UP000316621"/>
    </source>
</evidence>
<gene>
    <name evidence="2" type="ORF">C5167_024866</name>
</gene>
<keyword evidence="3" id="KW-1185">Reference proteome</keyword>
<name>A0A4Y7JPU3_PAPSO</name>
<proteinExistence type="predicted"/>
<accession>A0A4Y7JPU3</accession>
<dbReference type="EMBL" id="CM010719">
    <property type="protein sequence ID" value="RZC63133.1"/>
    <property type="molecule type" value="Genomic_DNA"/>
</dbReference>
<sequence>MCTLLIGNGDGRTTHGVNTANKPDAEYGQETPGGGTGLPFAPTHEYASGFRLEGDMLNSRHIIYPPIYNSADRKGKNMTVPISNNMQWQRRSKRLTYTGTRIVEANQKFYVSSVVMLLCKKILIIVSFNYGFE</sequence>
<dbReference type="Proteomes" id="UP000316621">
    <property type="component" value="Chromosome 5"/>
</dbReference>
<dbReference type="AlphaFoldDB" id="A0A4Y7JPU3"/>
<evidence type="ECO:0000256" key="1">
    <source>
        <dbReference type="SAM" id="MobiDB-lite"/>
    </source>
</evidence>
<evidence type="ECO:0000313" key="2">
    <source>
        <dbReference type="EMBL" id="RZC63133.1"/>
    </source>
</evidence>
<reference evidence="2 3" key="1">
    <citation type="journal article" date="2018" name="Science">
        <title>The opium poppy genome and morphinan production.</title>
        <authorList>
            <person name="Guo L."/>
            <person name="Winzer T."/>
            <person name="Yang X."/>
            <person name="Li Y."/>
            <person name="Ning Z."/>
            <person name="He Z."/>
            <person name="Teodor R."/>
            <person name="Lu Y."/>
            <person name="Bowser T.A."/>
            <person name="Graham I.A."/>
            <person name="Ye K."/>
        </authorList>
    </citation>
    <scope>NUCLEOTIDE SEQUENCE [LARGE SCALE GENOMIC DNA]</scope>
    <source>
        <strain evidence="3">cv. HN1</strain>
        <tissue evidence="2">Leaves</tissue>
    </source>
</reference>
<protein>
    <submittedName>
        <fullName evidence="2">Uncharacterized protein</fullName>
    </submittedName>
</protein>
<feature type="region of interest" description="Disordered" evidence="1">
    <location>
        <begin position="1"/>
        <end position="38"/>
    </location>
</feature>
<organism evidence="2 3">
    <name type="scientific">Papaver somniferum</name>
    <name type="common">Opium poppy</name>
    <dbReference type="NCBI Taxonomy" id="3469"/>
    <lineage>
        <taxon>Eukaryota</taxon>
        <taxon>Viridiplantae</taxon>
        <taxon>Streptophyta</taxon>
        <taxon>Embryophyta</taxon>
        <taxon>Tracheophyta</taxon>
        <taxon>Spermatophyta</taxon>
        <taxon>Magnoliopsida</taxon>
        <taxon>Ranunculales</taxon>
        <taxon>Papaveraceae</taxon>
        <taxon>Papaveroideae</taxon>
        <taxon>Papaver</taxon>
    </lineage>
</organism>
<dbReference type="Gramene" id="RZC63133">
    <property type="protein sequence ID" value="RZC63133"/>
    <property type="gene ID" value="C5167_024866"/>
</dbReference>